<evidence type="ECO:0000256" key="6">
    <source>
        <dbReference type="ARBA" id="ARBA00023015"/>
    </source>
</evidence>
<dbReference type="InterPro" id="IPR013087">
    <property type="entry name" value="Znf_C2H2_type"/>
</dbReference>
<keyword evidence="5" id="KW-0862">Zinc</keyword>
<dbReference type="GO" id="GO:0003677">
    <property type="term" value="F:DNA binding"/>
    <property type="evidence" value="ECO:0007669"/>
    <property type="project" value="UniProtKB-KW"/>
</dbReference>
<evidence type="ECO:0000313" key="13">
    <source>
        <dbReference type="Proteomes" id="UP000024635"/>
    </source>
</evidence>
<evidence type="ECO:0000313" key="12">
    <source>
        <dbReference type="EMBL" id="EYC30301.1"/>
    </source>
</evidence>
<comment type="subcellular location">
    <subcellularLocation>
        <location evidence="1">Nucleus</location>
    </subcellularLocation>
</comment>
<feature type="domain" description="C2H2-type" evidence="11">
    <location>
        <begin position="134"/>
        <end position="161"/>
    </location>
</feature>
<evidence type="ECO:0000256" key="1">
    <source>
        <dbReference type="ARBA" id="ARBA00004123"/>
    </source>
</evidence>
<keyword evidence="13" id="KW-1185">Reference proteome</keyword>
<dbReference type="FunFam" id="3.30.160.60:FF:000557">
    <property type="entry name" value="zinc finger and SCAN domain-containing protein 29"/>
    <property type="match status" value="1"/>
</dbReference>
<reference evidence="13" key="1">
    <citation type="journal article" date="2015" name="Nat. Genet.">
        <title>The genome and transcriptome of the zoonotic hookworm Ancylostoma ceylanicum identify infection-specific gene families.</title>
        <authorList>
            <person name="Schwarz E.M."/>
            <person name="Hu Y."/>
            <person name="Antoshechkin I."/>
            <person name="Miller M.M."/>
            <person name="Sternberg P.W."/>
            <person name="Aroian R.V."/>
        </authorList>
    </citation>
    <scope>NUCLEOTIDE SEQUENCE</scope>
    <source>
        <strain evidence="13">HY135</strain>
    </source>
</reference>
<dbReference type="Gene3D" id="3.30.160.60">
    <property type="entry name" value="Classic Zinc Finger"/>
    <property type="match status" value="4"/>
</dbReference>
<accession>A0A016VSK1</accession>
<evidence type="ECO:0000256" key="9">
    <source>
        <dbReference type="ARBA" id="ARBA00023242"/>
    </source>
</evidence>
<evidence type="ECO:0000256" key="4">
    <source>
        <dbReference type="ARBA" id="ARBA00022771"/>
    </source>
</evidence>
<comment type="caution">
    <text evidence="12">The sequence shown here is derived from an EMBL/GenBank/DDBJ whole genome shotgun (WGS) entry which is preliminary data.</text>
</comment>
<keyword evidence="8" id="KW-0804">Transcription</keyword>
<evidence type="ECO:0000256" key="5">
    <source>
        <dbReference type="ARBA" id="ARBA00022833"/>
    </source>
</evidence>
<protein>
    <recommendedName>
        <fullName evidence="11">C2H2-type domain-containing protein</fullName>
    </recommendedName>
</protein>
<dbReference type="GO" id="GO:0005634">
    <property type="term" value="C:nucleus"/>
    <property type="evidence" value="ECO:0007669"/>
    <property type="project" value="UniProtKB-SubCell"/>
</dbReference>
<feature type="domain" description="C2H2-type" evidence="11">
    <location>
        <begin position="106"/>
        <end position="133"/>
    </location>
</feature>
<feature type="domain" description="C2H2-type" evidence="11">
    <location>
        <begin position="190"/>
        <end position="215"/>
    </location>
</feature>
<sequence length="215" mass="24944">MSSYTGYERAEFFDPSYLNQIPVAQYDFYQPAQPHTEPIITGEPVIPYGWRPDWSRPTEWIPPAQILHTLPQEQRTYGYVDMTNPIEMKPTVLKPLAREAPANKPFRCQLCGKSFSQAANLTAHKRVHTGERPFTCSVCNRRFSQSSSLVTHRRTHTNERPYQCTHCDKKFTDSSTLTKHLRTHTGQKPYGCDVCFMRFTQSGNLHRHMKTHKNL</sequence>
<evidence type="ECO:0000256" key="7">
    <source>
        <dbReference type="ARBA" id="ARBA00023125"/>
    </source>
</evidence>
<dbReference type="FunFam" id="3.30.160.60:FF:000831">
    <property type="entry name" value="Zinc finger and BTB domain-containing protein 17"/>
    <property type="match status" value="1"/>
</dbReference>
<dbReference type="AlphaFoldDB" id="A0A016VSK1"/>
<keyword evidence="6" id="KW-0805">Transcription regulation</keyword>
<dbReference type="STRING" id="53326.A0A016VSK1"/>
<keyword evidence="7" id="KW-0238">DNA-binding</keyword>
<gene>
    <name evidence="12" type="primary">Acey_s0005.g2569</name>
    <name evidence="12" type="synonym">Acey-che-1</name>
    <name evidence="12" type="ORF">Y032_0005g2569</name>
</gene>
<dbReference type="PANTHER" id="PTHR24394">
    <property type="entry name" value="ZINC FINGER PROTEIN"/>
    <property type="match status" value="1"/>
</dbReference>
<keyword evidence="3" id="KW-0677">Repeat</keyword>
<dbReference type="FunFam" id="3.30.160.60:FF:001289">
    <property type="entry name" value="Zinc finger protein 574"/>
    <property type="match status" value="1"/>
</dbReference>
<dbReference type="InterPro" id="IPR036236">
    <property type="entry name" value="Znf_C2H2_sf"/>
</dbReference>
<dbReference type="PANTHER" id="PTHR24394:SF29">
    <property type="entry name" value="MYONEURIN"/>
    <property type="match status" value="1"/>
</dbReference>
<dbReference type="OrthoDB" id="5781702at2759"/>
<proteinExistence type="predicted"/>
<dbReference type="SUPFAM" id="SSF57667">
    <property type="entry name" value="beta-beta-alpha zinc fingers"/>
    <property type="match status" value="2"/>
</dbReference>
<dbReference type="PROSITE" id="PS00028">
    <property type="entry name" value="ZINC_FINGER_C2H2_1"/>
    <property type="match status" value="4"/>
</dbReference>
<organism evidence="12 13">
    <name type="scientific">Ancylostoma ceylanicum</name>
    <dbReference type="NCBI Taxonomy" id="53326"/>
    <lineage>
        <taxon>Eukaryota</taxon>
        <taxon>Metazoa</taxon>
        <taxon>Ecdysozoa</taxon>
        <taxon>Nematoda</taxon>
        <taxon>Chromadorea</taxon>
        <taxon>Rhabditida</taxon>
        <taxon>Rhabditina</taxon>
        <taxon>Rhabditomorpha</taxon>
        <taxon>Strongyloidea</taxon>
        <taxon>Ancylostomatidae</taxon>
        <taxon>Ancylostomatinae</taxon>
        <taxon>Ancylostoma</taxon>
    </lineage>
</organism>
<evidence type="ECO:0000256" key="2">
    <source>
        <dbReference type="ARBA" id="ARBA00022723"/>
    </source>
</evidence>
<dbReference type="SMART" id="SM00355">
    <property type="entry name" value="ZnF_C2H2"/>
    <property type="match status" value="4"/>
</dbReference>
<evidence type="ECO:0000256" key="8">
    <source>
        <dbReference type="ARBA" id="ARBA00023163"/>
    </source>
</evidence>
<dbReference type="Proteomes" id="UP000024635">
    <property type="component" value="Unassembled WGS sequence"/>
</dbReference>
<dbReference type="PROSITE" id="PS50157">
    <property type="entry name" value="ZINC_FINGER_C2H2_2"/>
    <property type="match status" value="4"/>
</dbReference>
<feature type="domain" description="C2H2-type" evidence="11">
    <location>
        <begin position="162"/>
        <end position="189"/>
    </location>
</feature>
<evidence type="ECO:0000259" key="11">
    <source>
        <dbReference type="PROSITE" id="PS50157"/>
    </source>
</evidence>
<dbReference type="EMBL" id="JARK01001341">
    <property type="protein sequence ID" value="EYC30301.1"/>
    <property type="molecule type" value="Genomic_DNA"/>
</dbReference>
<dbReference type="GO" id="GO:0000981">
    <property type="term" value="F:DNA-binding transcription factor activity, RNA polymerase II-specific"/>
    <property type="evidence" value="ECO:0007669"/>
    <property type="project" value="TreeGrafter"/>
</dbReference>
<dbReference type="GO" id="GO:0008270">
    <property type="term" value="F:zinc ion binding"/>
    <property type="evidence" value="ECO:0007669"/>
    <property type="project" value="UniProtKB-KW"/>
</dbReference>
<keyword evidence="2" id="KW-0479">Metal-binding</keyword>
<dbReference type="FunFam" id="3.30.160.60:FF:001638">
    <property type="entry name" value="Zinc finger protein 668"/>
    <property type="match status" value="1"/>
</dbReference>
<evidence type="ECO:0000256" key="10">
    <source>
        <dbReference type="PROSITE-ProRule" id="PRU00042"/>
    </source>
</evidence>
<evidence type="ECO:0000256" key="3">
    <source>
        <dbReference type="ARBA" id="ARBA00022737"/>
    </source>
</evidence>
<keyword evidence="9" id="KW-0539">Nucleus</keyword>
<dbReference type="Pfam" id="PF00096">
    <property type="entry name" value="zf-C2H2"/>
    <property type="match status" value="4"/>
</dbReference>
<name>A0A016VSK1_9BILA</name>
<keyword evidence="4 10" id="KW-0863">Zinc-finger</keyword>